<keyword evidence="4" id="KW-0443">Lipid metabolism</keyword>
<proteinExistence type="inferred from homology"/>
<dbReference type="CDD" id="cd05931">
    <property type="entry name" value="FAAL"/>
    <property type="match status" value="1"/>
</dbReference>
<dbReference type="InterPro" id="IPR020845">
    <property type="entry name" value="AMP-binding_CS"/>
</dbReference>
<dbReference type="PROSITE" id="PS00455">
    <property type="entry name" value="AMP_BINDING"/>
    <property type="match status" value="1"/>
</dbReference>
<dbReference type="FunFam" id="3.40.50.12780:FF:000013">
    <property type="entry name" value="Long-chain-fatty-acid--AMP ligase FadD32"/>
    <property type="match status" value="1"/>
</dbReference>
<keyword evidence="3" id="KW-0276">Fatty acid metabolism</keyword>
<dbReference type="InterPro" id="IPR045851">
    <property type="entry name" value="AMP-bd_C_sf"/>
</dbReference>
<feature type="domain" description="AMP-dependent synthetase/ligase" evidence="5">
    <location>
        <begin position="43"/>
        <end position="435"/>
    </location>
</feature>
<evidence type="ECO:0000256" key="1">
    <source>
        <dbReference type="ARBA" id="ARBA00006432"/>
    </source>
</evidence>
<dbReference type="PANTHER" id="PTHR22754:SF32">
    <property type="entry name" value="DISCO-INTERACTING PROTEIN 2"/>
    <property type="match status" value="1"/>
</dbReference>
<dbReference type="SUPFAM" id="SSF56801">
    <property type="entry name" value="Acetyl-CoA synthetase-like"/>
    <property type="match status" value="1"/>
</dbReference>
<dbReference type="InterPro" id="IPR040097">
    <property type="entry name" value="FAAL/FAAC"/>
</dbReference>
<dbReference type="GO" id="GO:0071766">
    <property type="term" value="P:Actinobacterium-type cell wall biogenesis"/>
    <property type="evidence" value="ECO:0007669"/>
    <property type="project" value="UniProtKB-ARBA"/>
</dbReference>
<reference evidence="7" key="1">
    <citation type="journal article" date="2013" name="Proc. Natl. Acad. Sci. U.S.A.">
        <title>Metagenomic natural product discovery in lichen provides evidence for a family of biosynthetic pathways in diverse symbioses.</title>
        <authorList>
            <person name="Kampa A."/>
            <person name="Gagunashvili A.N."/>
            <person name="Gulder T.A."/>
            <person name="Morinaka B.I."/>
            <person name="Daolio C."/>
            <person name="Godejohann M."/>
            <person name="Miao V.P."/>
            <person name="Piel J."/>
            <person name="Andresson O.S."/>
        </authorList>
    </citation>
    <scope>NUCLEOTIDE SEQUENCE</scope>
</reference>
<dbReference type="Pfam" id="PF00501">
    <property type="entry name" value="AMP-binding"/>
    <property type="match status" value="1"/>
</dbReference>
<dbReference type="Pfam" id="PF23024">
    <property type="entry name" value="AMP-dom_DIP2-like"/>
    <property type="match status" value="1"/>
</dbReference>
<dbReference type="Gene3D" id="3.30.300.30">
    <property type="match status" value="1"/>
</dbReference>
<dbReference type="InterPro" id="IPR000873">
    <property type="entry name" value="AMP-dep_synth/lig_dom"/>
</dbReference>
<dbReference type="InterPro" id="IPR042099">
    <property type="entry name" value="ANL_N_sf"/>
</dbReference>
<protein>
    <submittedName>
        <fullName evidence="7">AMP-dependent synthetase/ligase</fullName>
    </submittedName>
</protein>
<evidence type="ECO:0000259" key="6">
    <source>
        <dbReference type="Pfam" id="PF23024"/>
    </source>
</evidence>
<evidence type="ECO:0000256" key="3">
    <source>
        <dbReference type="ARBA" id="ARBA00022832"/>
    </source>
</evidence>
<evidence type="ECO:0000259" key="5">
    <source>
        <dbReference type="Pfam" id="PF00501"/>
    </source>
</evidence>
<dbReference type="GO" id="GO:0016874">
    <property type="term" value="F:ligase activity"/>
    <property type="evidence" value="ECO:0007669"/>
    <property type="project" value="UniProtKB-KW"/>
</dbReference>
<dbReference type="GO" id="GO:0005886">
    <property type="term" value="C:plasma membrane"/>
    <property type="evidence" value="ECO:0007669"/>
    <property type="project" value="TreeGrafter"/>
</dbReference>
<name>I4CJN9_9NOSO</name>
<comment type="similarity">
    <text evidence="1">Belongs to the ATP-dependent AMP-binding enzyme family.</text>
</comment>
<evidence type="ECO:0000313" key="7">
    <source>
        <dbReference type="EMBL" id="AFM29838.1"/>
    </source>
</evidence>
<accession>I4CJN9</accession>
<organism evidence="7">
    <name type="scientific">Nostoc sp. 'Peltigera membranacea cyanobiont'</name>
    <dbReference type="NCBI Taxonomy" id="414689"/>
    <lineage>
        <taxon>Bacteria</taxon>
        <taxon>Bacillati</taxon>
        <taxon>Cyanobacteriota</taxon>
        <taxon>Cyanophyceae</taxon>
        <taxon>Nostocales</taxon>
        <taxon>Nostocaceae</taxon>
        <taxon>Nostoc</taxon>
        <taxon>Nostoc cyanobionts</taxon>
    </lineage>
</organism>
<keyword evidence="2 7" id="KW-0436">Ligase</keyword>
<evidence type="ECO:0000256" key="2">
    <source>
        <dbReference type="ARBA" id="ARBA00022598"/>
    </source>
</evidence>
<evidence type="ECO:0000256" key="4">
    <source>
        <dbReference type="ARBA" id="ARBA00023098"/>
    </source>
</evidence>
<dbReference type="GO" id="GO:0070566">
    <property type="term" value="F:adenylyltransferase activity"/>
    <property type="evidence" value="ECO:0007669"/>
    <property type="project" value="TreeGrafter"/>
</dbReference>
<dbReference type="EMBL" id="JQ975876">
    <property type="protein sequence ID" value="AFM29838.1"/>
    <property type="molecule type" value="Genomic_DNA"/>
</dbReference>
<sequence>MPNGKKQLIILQTLNEAFQVMTERIINVATKFSNYVEILNVRASLQTNDIAFIFINSPESKLELTFGQLHTKAAAIAAELQKYNPDGERALLLYRPGIDFIVAFFSCLYAKVIPVPVHPVRNQREISRLSGIVENAQIKFVLTTEDSIVDFQKIYSEIPYINNARWIATNSQPEAASRDWEMPAIQGTDIAFLQYTSGSTGQPKGVMVTHSNLIHNQQAIKQGFQHSQETIFVGWLPLYHDMGLIGNVLQPLYLGIKSVLFPPVSFLQSPAIWLKTISEYRATTSGGPNFAYELCVNKITDEEIKDIDLSSWKIAFNGAEPVKANVIESFINRFKKYGFKAEVFYPCYGMAETTLFVSGGNPQDKPVLLPVDEQELENHRIKVVDNDTKKVLVGCGNVHGEHDVRIVNPETHTLCNPGEIGEIWIAGGSVAAGYWNVNQQTQETFQAYLTTGEGPYLRTGDFGFFVERELFITGRLKDLIIIRGLNHYPDDIENNVEKSNIAIRPGGTAAFTVDVNGDANAKLVVVCEIKKDMLKKVDYSQLLAIVRKNISDVHGLRLHDLVLIMPGTLPKTSSGKKRRRHCTTLYLQNGFREAVARQLVAVEKLESRLG</sequence>
<dbReference type="AlphaFoldDB" id="I4CJN9"/>
<dbReference type="Gene3D" id="3.40.50.12780">
    <property type="entry name" value="N-terminal domain of ligase-like"/>
    <property type="match status" value="1"/>
</dbReference>
<dbReference type="GO" id="GO:0006633">
    <property type="term" value="P:fatty acid biosynthetic process"/>
    <property type="evidence" value="ECO:0007669"/>
    <property type="project" value="TreeGrafter"/>
</dbReference>
<dbReference type="InterPro" id="IPR025110">
    <property type="entry name" value="AMP-bd_C"/>
</dbReference>
<feature type="domain" description="AMP-binding enzyme C-terminal" evidence="6">
    <location>
        <begin position="478"/>
        <end position="591"/>
    </location>
</feature>
<dbReference type="PANTHER" id="PTHR22754">
    <property type="entry name" value="DISCO-INTERACTING PROTEIN 2 DIP2 -RELATED"/>
    <property type="match status" value="1"/>
</dbReference>